<gene>
    <name evidence="1" type="ORF">NP493_890g01032</name>
</gene>
<comment type="caution">
    <text evidence="1">The sequence shown here is derived from an EMBL/GenBank/DDBJ whole genome shotgun (WGS) entry which is preliminary data.</text>
</comment>
<sequence length="101" mass="11188">MYNLTSSVAVPLVCYAHLNSAYFGNVRWVISTLDCTRHSQLALLREHGMLYAALNIIRDTSTCLLLSTEVAKSSQRSLEIAHISRHINTGLEPLSDKGISE</sequence>
<protein>
    <submittedName>
        <fullName evidence="1">Uncharacterized protein</fullName>
    </submittedName>
</protein>
<dbReference type="AlphaFoldDB" id="A0AAD9NLR9"/>
<reference evidence="1" key="1">
    <citation type="journal article" date="2023" name="Mol. Biol. Evol.">
        <title>Third-Generation Sequencing Reveals the Adaptive Role of the Epigenome in Three Deep-Sea Polychaetes.</title>
        <authorList>
            <person name="Perez M."/>
            <person name="Aroh O."/>
            <person name="Sun Y."/>
            <person name="Lan Y."/>
            <person name="Juniper S.K."/>
            <person name="Young C.R."/>
            <person name="Angers B."/>
            <person name="Qian P.Y."/>
        </authorList>
    </citation>
    <scope>NUCLEOTIDE SEQUENCE</scope>
    <source>
        <strain evidence="1">R07B-5</strain>
    </source>
</reference>
<accession>A0AAD9NLR9</accession>
<evidence type="ECO:0000313" key="1">
    <source>
        <dbReference type="EMBL" id="KAK2173243.1"/>
    </source>
</evidence>
<proteinExistence type="predicted"/>
<organism evidence="1 2">
    <name type="scientific">Ridgeia piscesae</name>
    <name type="common">Tubeworm</name>
    <dbReference type="NCBI Taxonomy" id="27915"/>
    <lineage>
        <taxon>Eukaryota</taxon>
        <taxon>Metazoa</taxon>
        <taxon>Spiralia</taxon>
        <taxon>Lophotrochozoa</taxon>
        <taxon>Annelida</taxon>
        <taxon>Polychaeta</taxon>
        <taxon>Sedentaria</taxon>
        <taxon>Canalipalpata</taxon>
        <taxon>Sabellida</taxon>
        <taxon>Siboglinidae</taxon>
        <taxon>Ridgeia</taxon>
    </lineage>
</organism>
<name>A0AAD9NLR9_RIDPI</name>
<evidence type="ECO:0000313" key="2">
    <source>
        <dbReference type="Proteomes" id="UP001209878"/>
    </source>
</evidence>
<dbReference type="EMBL" id="JAODUO010000890">
    <property type="protein sequence ID" value="KAK2173243.1"/>
    <property type="molecule type" value="Genomic_DNA"/>
</dbReference>
<keyword evidence="2" id="KW-1185">Reference proteome</keyword>
<dbReference type="Proteomes" id="UP001209878">
    <property type="component" value="Unassembled WGS sequence"/>
</dbReference>